<comment type="caution">
    <text evidence="1">The sequence shown here is derived from an EMBL/GenBank/DDBJ whole genome shotgun (WGS) entry which is preliminary data.</text>
</comment>
<reference evidence="1" key="1">
    <citation type="submission" date="2019-03" db="EMBL/GenBank/DDBJ databases">
        <title>Lake Tanganyika Metagenome-Assembled Genomes (MAGs).</title>
        <authorList>
            <person name="Tran P."/>
        </authorList>
    </citation>
    <scope>NUCLEOTIDE SEQUENCE</scope>
    <source>
        <strain evidence="1">K_DeepCast_150m_m2_040</strain>
    </source>
</reference>
<proteinExistence type="predicted"/>
<dbReference type="EMBL" id="VGIR01000050">
    <property type="protein sequence ID" value="MBM3331910.1"/>
    <property type="molecule type" value="Genomic_DNA"/>
</dbReference>
<protein>
    <submittedName>
        <fullName evidence="1">Uncharacterized protein</fullName>
    </submittedName>
</protein>
<dbReference type="Proteomes" id="UP000779900">
    <property type="component" value="Unassembled WGS sequence"/>
</dbReference>
<dbReference type="AlphaFoldDB" id="A0A937XDW2"/>
<sequence>MDAKTAKGFFDNQEWFNLFFEQLSGLYDSLGKALAELELEESAKRWYYKNTEQPSVPDKFMAFYADGASRQLAAVALLAEPKSEKLQVKEPALAIIAHDAGSDATHGVAMNVLNGQKIRRCEQDNDGITFHGELTWDVRFRGFFVPLDAFSEGNCSDLDAAVREKIAGPLQEMLGKHFSKPGKKSKSGA</sequence>
<accession>A0A937XDW2</accession>
<name>A0A937XDW2_UNCW3</name>
<evidence type="ECO:0000313" key="1">
    <source>
        <dbReference type="EMBL" id="MBM3331910.1"/>
    </source>
</evidence>
<organism evidence="1 2">
    <name type="scientific">candidate division WOR-3 bacterium</name>
    <dbReference type="NCBI Taxonomy" id="2052148"/>
    <lineage>
        <taxon>Bacteria</taxon>
        <taxon>Bacteria division WOR-3</taxon>
    </lineage>
</organism>
<gene>
    <name evidence="1" type="ORF">FJY68_08700</name>
</gene>
<evidence type="ECO:0000313" key="2">
    <source>
        <dbReference type="Proteomes" id="UP000779900"/>
    </source>
</evidence>